<keyword evidence="1" id="KW-0472">Membrane</keyword>
<proteinExistence type="predicted"/>
<protein>
    <submittedName>
        <fullName evidence="2">Uncharacterized protein</fullName>
    </submittedName>
</protein>
<name>A0AAU7YKW4_9RICK</name>
<feature type="transmembrane region" description="Helical" evidence="1">
    <location>
        <begin position="47"/>
        <end position="69"/>
    </location>
</feature>
<evidence type="ECO:0000313" key="2">
    <source>
        <dbReference type="EMBL" id="XCA34363.1"/>
    </source>
</evidence>
<reference evidence="2" key="1">
    <citation type="submission" date="2024-06" db="EMBL/GenBank/DDBJ databases">
        <title>Genome assembly of the Oeneis chryxus ivallda.</title>
        <authorList>
            <person name="MacDonald Z."/>
            <person name="Shaffer H.B."/>
            <person name="Gillespie T."/>
            <person name="Marimuthu M.P.A."/>
            <person name="Nguyen O."/>
            <person name="Fairbairn C.W."/>
            <person name="Seligmann W.E."/>
            <person name="Escalona M."/>
            <person name="Miller C."/>
            <person name="Toffelmier E."/>
        </authorList>
    </citation>
    <scope>NUCLEOTIDE SEQUENCE</scope>
    <source>
        <strain evidence="2">CCGP_102_HBS-TG_Oc004</strain>
    </source>
</reference>
<gene>
    <name evidence="2" type="ORF">ABS861_02925</name>
</gene>
<dbReference type="EMBL" id="CP158587">
    <property type="protein sequence ID" value="XCA34363.1"/>
    <property type="molecule type" value="Genomic_DNA"/>
</dbReference>
<accession>A0AAU7YKW4</accession>
<feature type="transmembrane region" description="Helical" evidence="1">
    <location>
        <begin position="16"/>
        <end position="35"/>
    </location>
</feature>
<keyword evidence="1" id="KW-0812">Transmembrane</keyword>
<organism evidence="2">
    <name type="scientific">Wolbachia endosymbiont of Oeneis ivallda</name>
    <dbReference type="NCBI Taxonomy" id="3171168"/>
    <lineage>
        <taxon>Bacteria</taxon>
        <taxon>Pseudomonadati</taxon>
        <taxon>Pseudomonadota</taxon>
        <taxon>Alphaproteobacteria</taxon>
        <taxon>Rickettsiales</taxon>
        <taxon>Anaplasmataceae</taxon>
        <taxon>Wolbachieae</taxon>
        <taxon>Wolbachia</taxon>
    </lineage>
</organism>
<keyword evidence="1" id="KW-1133">Transmembrane helix</keyword>
<dbReference type="AlphaFoldDB" id="A0AAU7YKW4"/>
<evidence type="ECO:0000256" key="1">
    <source>
        <dbReference type="SAM" id="Phobius"/>
    </source>
</evidence>
<sequence>MFMIKHQSHCHDKGEIAGLICGTVIGLCLCIGILYSDSTTHMSAADSHFLCIGLMAVLVTSLVVCMLAGRGIEWLCDKIREGKQENSDTKEEFSSACTTNVMLKGQTV</sequence>